<organism evidence="2 3">
    <name type="scientific">Dysosmobacter welbionis</name>
    <dbReference type="NCBI Taxonomy" id="2093857"/>
    <lineage>
        <taxon>Bacteria</taxon>
        <taxon>Bacillati</taxon>
        <taxon>Bacillota</taxon>
        <taxon>Clostridia</taxon>
        <taxon>Eubacteriales</taxon>
        <taxon>Oscillospiraceae</taxon>
        <taxon>Dysosmobacter</taxon>
    </lineage>
</organism>
<protein>
    <submittedName>
        <fullName evidence="2">Uncharacterized protein</fullName>
    </submittedName>
</protein>
<accession>A0A856I4P6</accession>
<gene>
    <name evidence="2" type="ORF">EIO64_16935</name>
</gene>
<dbReference type="EMBL" id="CP034413">
    <property type="protein sequence ID" value="QCI61102.3"/>
    <property type="molecule type" value="Genomic_DNA"/>
</dbReference>
<evidence type="ECO:0000313" key="3">
    <source>
        <dbReference type="Proteomes" id="UP000298642"/>
    </source>
</evidence>
<keyword evidence="1" id="KW-1133">Transmembrane helix</keyword>
<name>A0A856I4P6_9FIRM</name>
<keyword evidence="3" id="KW-1185">Reference proteome</keyword>
<keyword evidence="1" id="KW-0812">Transmembrane</keyword>
<dbReference type="RefSeq" id="WP_207754058.1">
    <property type="nucleotide sequence ID" value="NZ_CP034413.3"/>
</dbReference>
<keyword evidence="1" id="KW-0472">Membrane</keyword>
<dbReference type="KEGG" id="obj:EIO64_16935"/>
<dbReference type="Proteomes" id="UP000298642">
    <property type="component" value="Chromosome"/>
</dbReference>
<evidence type="ECO:0000313" key="2">
    <source>
        <dbReference type="EMBL" id="QCI61102.3"/>
    </source>
</evidence>
<sequence>MFMSFLLDIVYAVTYNLILIVFGLIAVSKAKKGKKSKGWLIAGAIIQGVSVAGGILGNLGFGNAQPITSYGILSYILYVVLIIAFALLIRKKKTV</sequence>
<dbReference type="AlphaFoldDB" id="A0A856I4P6"/>
<feature type="transmembrane region" description="Helical" evidence="1">
    <location>
        <begin position="39"/>
        <end position="61"/>
    </location>
</feature>
<evidence type="ECO:0000256" key="1">
    <source>
        <dbReference type="SAM" id="Phobius"/>
    </source>
</evidence>
<feature type="transmembrane region" description="Helical" evidence="1">
    <location>
        <begin position="67"/>
        <end position="89"/>
    </location>
</feature>
<feature type="transmembrane region" description="Helical" evidence="1">
    <location>
        <begin position="6"/>
        <end position="27"/>
    </location>
</feature>
<proteinExistence type="predicted"/>
<reference evidence="3" key="1">
    <citation type="submission" date="2018-12" db="EMBL/GenBank/DDBJ databases">
        <title>Dusodibacter welbiota gen. nov., sp. nov., isolated from human faeces and emended description of the Oscillibacter genus.</title>
        <authorList>
            <person name="Le Roy T."/>
            <person name="Van der Smissen P."/>
            <person name="Delzenne N."/>
            <person name="Muccioli G."/>
            <person name="Collet J.F."/>
            <person name="Cani P.D."/>
        </authorList>
    </citation>
    <scope>NUCLEOTIDE SEQUENCE [LARGE SCALE GENOMIC DNA]</scope>
    <source>
        <strain evidence="3">J115</strain>
    </source>
</reference>